<evidence type="ECO:0000313" key="2">
    <source>
        <dbReference type="EMBL" id="MBB6052207.1"/>
    </source>
</evidence>
<accession>A0A7W9SST1</accession>
<comment type="caution">
    <text evidence="2">The sequence shown here is derived from an EMBL/GenBank/DDBJ whole genome shotgun (WGS) entry which is preliminary data.</text>
</comment>
<keyword evidence="3" id="KW-1185">Reference proteome</keyword>
<protein>
    <recommendedName>
        <fullName evidence="4">Cytochrome c domain-containing protein</fullName>
    </recommendedName>
</protein>
<evidence type="ECO:0000313" key="3">
    <source>
        <dbReference type="Proteomes" id="UP000520814"/>
    </source>
</evidence>
<dbReference type="EMBL" id="JACHGW010000004">
    <property type="protein sequence ID" value="MBB6052207.1"/>
    <property type="molecule type" value="Genomic_DNA"/>
</dbReference>
<evidence type="ECO:0008006" key="4">
    <source>
        <dbReference type="Google" id="ProtNLM"/>
    </source>
</evidence>
<reference evidence="2 3" key="1">
    <citation type="submission" date="2020-08" db="EMBL/GenBank/DDBJ databases">
        <title>Genomic Encyclopedia of Type Strains, Phase IV (KMG-IV): sequencing the most valuable type-strain genomes for metagenomic binning, comparative biology and taxonomic classification.</title>
        <authorList>
            <person name="Goeker M."/>
        </authorList>
    </citation>
    <scope>NUCLEOTIDE SEQUENCE [LARGE SCALE GENOMIC DNA]</scope>
    <source>
        <strain evidence="2 3">DSM 23562</strain>
    </source>
</reference>
<gene>
    <name evidence="2" type="ORF">HNQ39_004028</name>
</gene>
<dbReference type="RefSeq" id="WP_184200819.1">
    <property type="nucleotide sequence ID" value="NZ_JACHGW010000004.1"/>
</dbReference>
<keyword evidence="1" id="KW-0732">Signal</keyword>
<organism evidence="2 3">
    <name type="scientific">Armatimonas rosea</name>
    <dbReference type="NCBI Taxonomy" id="685828"/>
    <lineage>
        <taxon>Bacteria</taxon>
        <taxon>Bacillati</taxon>
        <taxon>Armatimonadota</taxon>
        <taxon>Armatimonadia</taxon>
        <taxon>Armatimonadales</taxon>
        <taxon>Armatimonadaceae</taxon>
        <taxon>Armatimonas</taxon>
    </lineage>
</organism>
<dbReference type="Gene3D" id="2.60.40.10">
    <property type="entry name" value="Immunoglobulins"/>
    <property type="match status" value="1"/>
</dbReference>
<proteinExistence type="predicted"/>
<feature type="chain" id="PRO_5030798575" description="Cytochrome c domain-containing protein" evidence="1">
    <location>
        <begin position="20"/>
        <end position="1039"/>
    </location>
</feature>
<feature type="signal peptide" evidence="1">
    <location>
        <begin position="1"/>
        <end position="19"/>
    </location>
</feature>
<sequence>MARKQVFLGAALAGGLALAASVPARPQNSPAERGPGGLEQTFTKELWPVLTGQCAPCHGKKNPSQLLLPADSHTAFLKLVAEGQFDPDNHSSIVYRVTTTDKNIIMPPQGMHKLTVAQITAFDHFAEGVRAQQALSGKKPDEQFPPYLTLPFTGAKKPTFDNTFLTFRQLRGKTKAIFADDGEREDRNLFLDNAALFGGADFVKRFDESAKASPTFLSGVELVARELASKAYLNRTGPFVGFTEQTSEREGITRLWKKLLFRDPTAPELAEAQAFLKSVRDSEASLRQTAPSDLRFSLTVSDERGQHVTREVGVAVRGDDHALTTLYVDQEAEEQPEKYLGSFTLAPGDMGQKVIISNAESYGNVSVVGVRIKGAELDKTLKVGEPGVLIEGAWKLSGASAEDNSENKGASQITFPLEVLKPGKYEVTFLWKRAAAPKAGKRPAGKNLAPSTLCRDLCVQVVSRDSVSAIATPPAPPVPPKGEAHFWIDQSIDNRAHADLKSSFVFGTEGGIEIRNDGTAKRVVADAVRLFVPGSETPILLRAGKAKNKEQWGKFPAESFNPYNTVGPDLLQDLASDGSKKPLSLFFTPPSGEGYDPQRAYRPAIVYPGKADNETRVPIVVKAQASSPIVQVSTPLVAQAGAAITLDASSSYNIQGSKLTFRWTQIGGPRVALADPTQPKLTMKTTRLSAQQAAWEGLCRALMAHPDFLFTRPRSLATMTDPKTRKRLQLVKLAQDLVGRTPSETELAQCEAGIPLEKLVDGYLASKEFTDFYFHRTRLYIESHGTPEQDEPARLWTYLALQNRPFQELLTADYTVDTAFQKQKRPAYFGKTGVLTMRGFIQGKPSLPHFNYSAQVCEKFLGYVFEVPDEIVTARQGITASATTDPKSVCYTCHKVLTPLAYQRAHWDDEGNYRAHDEYGLPIDSSDRDEVAAYPFKGEGIEAFATQAAQKERFLRTILQTHFVWYFGRELRAETDERGLYQRLWGAMAKSNYALKPLVKALVLTPEYLNGTVSAPLAPDPKKKRLAQLSALHQRMGVK</sequence>
<dbReference type="AlphaFoldDB" id="A0A7W9SST1"/>
<dbReference type="Proteomes" id="UP000520814">
    <property type="component" value="Unassembled WGS sequence"/>
</dbReference>
<evidence type="ECO:0000256" key="1">
    <source>
        <dbReference type="SAM" id="SignalP"/>
    </source>
</evidence>
<dbReference type="InterPro" id="IPR013783">
    <property type="entry name" value="Ig-like_fold"/>
</dbReference>
<name>A0A7W9SST1_ARMRO</name>